<dbReference type="AlphaFoldDB" id="A0AAN9KBJ7"/>
<proteinExistence type="predicted"/>
<dbReference type="Proteomes" id="UP001367508">
    <property type="component" value="Unassembled WGS sequence"/>
</dbReference>
<gene>
    <name evidence="1" type="ORF">VNO77_39076</name>
</gene>
<evidence type="ECO:0000313" key="1">
    <source>
        <dbReference type="EMBL" id="KAK7313874.1"/>
    </source>
</evidence>
<evidence type="ECO:0000313" key="2">
    <source>
        <dbReference type="Proteomes" id="UP001367508"/>
    </source>
</evidence>
<keyword evidence="2" id="KW-1185">Reference proteome</keyword>
<dbReference type="EMBL" id="JAYMYQ010000009">
    <property type="protein sequence ID" value="KAK7313874.1"/>
    <property type="molecule type" value="Genomic_DNA"/>
</dbReference>
<protein>
    <submittedName>
        <fullName evidence="1">Uncharacterized protein</fullName>
    </submittedName>
</protein>
<accession>A0AAN9KBJ7</accession>
<comment type="caution">
    <text evidence="1">The sequence shown here is derived from an EMBL/GenBank/DDBJ whole genome shotgun (WGS) entry which is preliminary data.</text>
</comment>
<name>A0AAN9KBJ7_CANGL</name>
<organism evidence="1 2">
    <name type="scientific">Canavalia gladiata</name>
    <name type="common">Sword bean</name>
    <name type="synonym">Dolichos gladiatus</name>
    <dbReference type="NCBI Taxonomy" id="3824"/>
    <lineage>
        <taxon>Eukaryota</taxon>
        <taxon>Viridiplantae</taxon>
        <taxon>Streptophyta</taxon>
        <taxon>Embryophyta</taxon>
        <taxon>Tracheophyta</taxon>
        <taxon>Spermatophyta</taxon>
        <taxon>Magnoliopsida</taxon>
        <taxon>eudicotyledons</taxon>
        <taxon>Gunneridae</taxon>
        <taxon>Pentapetalae</taxon>
        <taxon>rosids</taxon>
        <taxon>fabids</taxon>
        <taxon>Fabales</taxon>
        <taxon>Fabaceae</taxon>
        <taxon>Papilionoideae</taxon>
        <taxon>50 kb inversion clade</taxon>
        <taxon>NPAAA clade</taxon>
        <taxon>indigoferoid/millettioid clade</taxon>
        <taxon>Phaseoleae</taxon>
        <taxon>Canavalia</taxon>
    </lineage>
</organism>
<sequence length="85" mass="9604">MSSGSPDATVITMACHSIHRDQLHCRSYLWFPFLLDSLPSRTLLKGHIVLRAILIRVVEEYKPLCLVRDIGSNVGSALLLCYYDN</sequence>
<reference evidence="1 2" key="1">
    <citation type="submission" date="2024-01" db="EMBL/GenBank/DDBJ databases">
        <title>The genomes of 5 underutilized Papilionoideae crops provide insights into root nodulation and disease resistanc.</title>
        <authorList>
            <person name="Jiang F."/>
        </authorList>
    </citation>
    <scope>NUCLEOTIDE SEQUENCE [LARGE SCALE GENOMIC DNA]</scope>
    <source>
        <strain evidence="1">LVBAO_FW01</strain>
        <tissue evidence="1">Leaves</tissue>
    </source>
</reference>